<dbReference type="OrthoDB" id="341403at2759"/>
<dbReference type="Gene3D" id="1.10.10.1180">
    <property type="entry name" value="MAN1, winged-helix domain"/>
    <property type="match status" value="1"/>
</dbReference>
<evidence type="ECO:0000256" key="8">
    <source>
        <dbReference type="SAM" id="Phobius"/>
    </source>
</evidence>
<dbReference type="GO" id="GO:0034399">
    <property type="term" value="C:nuclear periphery"/>
    <property type="evidence" value="ECO:0007669"/>
    <property type="project" value="TreeGrafter"/>
</dbReference>
<dbReference type="PANTHER" id="PTHR47808:SF2">
    <property type="entry name" value="LEM DOMAIN-CONTAINING PROTEIN 2"/>
    <property type="match status" value="1"/>
</dbReference>
<evidence type="ECO:0000313" key="11">
    <source>
        <dbReference type="Proteomes" id="UP000187406"/>
    </source>
</evidence>
<dbReference type="InterPro" id="IPR018996">
    <property type="entry name" value="Man1/Src1-like_C"/>
</dbReference>
<name>A0A1Q3DCT7_CEPFO</name>
<protein>
    <submittedName>
        <fullName evidence="10">MSC domain-containing protein</fullName>
    </submittedName>
</protein>
<dbReference type="EMBL" id="BDDD01006001">
    <property type="protein sequence ID" value="GAV90133.1"/>
    <property type="molecule type" value="Genomic_DNA"/>
</dbReference>
<dbReference type="STRING" id="3775.A0A1Q3DCT7"/>
<dbReference type="GO" id="GO:0005783">
    <property type="term" value="C:endoplasmic reticulum"/>
    <property type="evidence" value="ECO:0007669"/>
    <property type="project" value="TreeGrafter"/>
</dbReference>
<dbReference type="Pfam" id="PF09402">
    <property type="entry name" value="MSC"/>
    <property type="match status" value="1"/>
</dbReference>
<feature type="compositionally biased region" description="Polar residues" evidence="7">
    <location>
        <begin position="365"/>
        <end position="374"/>
    </location>
</feature>
<comment type="caution">
    <text evidence="10">The sequence shown here is derived from an EMBL/GenBank/DDBJ whole genome shotgun (WGS) entry which is preliminary data.</text>
</comment>
<evidence type="ECO:0000256" key="3">
    <source>
        <dbReference type="ARBA" id="ARBA00022692"/>
    </source>
</evidence>
<keyword evidence="3 8" id="KW-0812">Transmembrane</keyword>
<dbReference type="Proteomes" id="UP000187406">
    <property type="component" value="Unassembled WGS sequence"/>
</dbReference>
<feature type="compositionally biased region" description="Low complexity" evidence="7">
    <location>
        <begin position="14"/>
        <end position="24"/>
    </location>
</feature>
<proteinExistence type="predicted"/>
<evidence type="ECO:0000256" key="1">
    <source>
        <dbReference type="ARBA" id="ARBA00004540"/>
    </source>
</evidence>
<evidence type="ECO:0000256" key="7">
    <source>
        <dbReference type="SAM" id="MobiDB-lite"/>
    </source>
</evidence>
<evidence type="ECO:0000313" key="10">
    <source>
        <dbReference type="EMBL" id="GAV90133.1"/>
    </source>
</evidence>
<evidence type="ECO:0000256" key="5">
    <source>
        <dbReference type="ARBA" id="ARBA00023136"/>
    </source>
</evidence>
<dbReference type="InterPro" id="IPR041885">
    <property type="entry name" value="MAN1_winged_helix_dom"/>
</dbReference>
<accession>A0A1Q3DCT7</accession>
<sequence length="384" mass="43591">MSPTPRKRLKHKPTSSSSSTSSISLMEPPKSMFPSKAELLRLMAVLAIASSVALACNFLLNFLNSTPKPFCDTLIIDPLDSISDSCQPCPSNGQCYQGKLECVHGYREHGNLCVEDGDINETAKKLSEWIESRLCEAYAQLLCDATGTAWTQEEDIWNDLDRHELLENFGSDNSAYLYTKSRTMGTIDSLLETRINSFGIKEFKCLDSVAEYYKPFTCRIRQWISRHVFVIVPVFALLVACTLLLVKVHQRWYLATRVEELYRQVCDILEENAVMSNNLNGKCESWLVASHLRDHLLLPRERKDPVLWKKVEELVQEDSRVDRYPKLVKGESKVVWEWQVAGSLRSSATRKTREGSKLTSGEGLSRSTDQQSHTSKTEPKALIF</sequence>
<dbReference type="GO" id="GO:0003682">
    <property type="term" value="F:chromatin binding"/>
    <property type="evidence" value="ECO:0007669"/>
    <property type="project" value="InterPro"/>
</dbReference>
<feature type="domain" description="Man1/Src1-like C-terminal" evidence="9">
    <location>
        <begin position="79"/>
        <end position="338"/>
    </location>
</feature>
<evidence type="ECO:0000256" key="6">
    <source>
        <dbReference type="ARBA" id="ARBA00023242"/>
    </source>
</evidence>
<keyword evidence="4 8" id="KW-1133">Transmembrane helix</keyword>
<keyword evidence="5 8" id="KW-0472">Membrane</keyword>
<dbReference type="PANTHER" id="PTHR47808">
    <property type="entry name" value="INNER NUCLEAR MEMBRANE PROTEIN HEH2-RELATED"/>
    <property type="match status" value="1"/>
</dbReference>
<evidence type="ECO:0000259" key="9">
    <source>
        <dbReference type="Pfam" id="PF09402"/>
    </source>
</evidence>
<dbReference type="AlphaFoldDB" id="A0A1Q3DCT7"/>
<keyword evidence="6" id="KW-0539">Nucleus</keyword>
<dbReference type="InterPro" id="IPR044780">
    <property type="entry name" value="Heh2/Src1"/>
</dbReference>
<organism evidence="10 11">
    <name type="scientific">Cephalotus follicularis</name>
    <name type="common">Albany pitcher plant</name>
    <dbReference type="NCBI Taxonomy" id="3775"/>
    <lineage>
        <taxon>Eukaryota</taxon>
        <taxon>Viridiplantae</taxon>
        <taxon>Streptophyta</taxon>
        <taxon>Embryophyta</taxon>
        <taxon>Tracheophyta</taxon>
        <taxon>Spermatophyta</taxon>
        <taxon>Magnoliopsida</taxon>
        <taxon>eudicotyledons</taxon>
        <taxon>Gunneridae</taxon>
        <taxon>Pentapetalae</taxon>
        <taxon>rosids</taxon>
        <taxon>fabids</taxon>
        <taxon>Oxalidales</taxon>
        <taxon>Cephalotaceae</taxon>
        <taxon>Cephalotus</taxon>
    </lineage>
</organism>
<gene>
    <name evidence="10" type="ORF">CFOL_v3_33542</name>
</gene>
<feature type="region of interest" description="Disordered" evidence="7">
    <location>
        <begin position="347"/>
        <end position="384"/>
    </location>
</feature>
<comment type="subcellular location">
    <subcellularLocation>
        <location evidence="1">Nucleus inner membrane</location>
    </subcellularLocation>
</comment>
<feature type="region of interest" description="Disordered" evidence="7">
    <location>
        <begin position="1"/>
        <end position="27"/>
    </location>
</feature>
<dbReference type="GO" id="GO:0071763">
    <property type="term" value="P:nuclear membrane organization"/>
    <property type="evidence" value="ECO:0007669"/>
    <property type="project" value="TreeGrafter"/>
</dbReference>
<dbReference type="FunCoup" id="A0A1Q3DCT7">
    <property type="interactions" value="1505"/>
</dbReference>
<keyword evidence="11" id="KW-1185">Reference proteome</keyword>
<dbReference type="GO" id="GO:0005637">
    <property type="term" value="C:nuclear inner membrane"/>
    <property type="evidence" value="ECO:0007669"/>
    <property type="project" value="UniProtKB-SubCell"/>
</dbReference>
<evidence type="ECO:0000256" key="4">
    <source>
        <dbReference type="ARBA" id="ARBA00022989"/>
    </source>
</evidence>
<reference evidence="11" key="1">
    <citation type="submission" date="2016-04" db="EMBL/GenBank/DDBJ databases">
        <title>Cephalotus genome sequencing.</title>
        <authorList>
            <person name="Fukushima K."/>
            <person name="Hasebe M."/>
            <person name="Fang X."/>
        </authorList>
    </citation>
    <scope>NUCLEOTIDE SEQUENCE [LARGE SCALE GENOMIC DNA]</scope>
    <source>
        <strain evidence="11">cv. St1</strain>
    </source>
</reference>
<feature type="transmembrane region" description="Helical" evidence="8">
    <location>
        <begin position="223"/>
        <end position="246"/>
    </location>
</feature>
<evidence type="ECO:0000256" key="2">
    <source>
        <dbReference type="ARBA" id="ARBA00022553"/>
    </source>
</evidence>
<feature type="compositionally biased region" description="Basic residues" evidence="7">
    <location>
        <begin position="1"/>
        <end position="13"/>
    </location>
</feature>
<feature type="compositionally biased region" description="Basic and acidic residues" evidence="7">
    <location>
        <begin position="375"/>
        <end position="384"/>
    </location>
</feature>
<dbReference type="InParanoid" id="A0A1Q3DCT7"/>
<keyword evidence="2" id="KW-0597">Phosphoprotein</keyword>